<dbReference type="RefSeq" id="WP_260591991.1">
    <property type="nucleotide sequence ID" value="NZ_CP104003.1"/>
</dbReference>
<accession>A0A9E7U706</accession>
<dbReference type="AlphaFoldDB" id="A0A9E7U706"/>
<dbReference type="Proteomes" id="UP001057580">
    <property type="component" value="Chromosome"/>
</dbReference>
<dbReference type="EMBL" id="CP104003">
    <property type="protein sequence ID" value="UWM52996.1"/>
    <property type="molecule type" value="Genomic_DNA"/>
</dbReference>
<dbReference type="GeneID" id="74943284"/>
<name>A0A9E7U706_9EURY</name>
<reference evidence="1" key="1">
    <citation type="submission" date="2022-09" db="EMBL/GenBank/DDBJ databases">
        <title>Diverse halophilic archaea isolated from saline environments.</title>
        <authorList>
            <person name="Cui H.-L."/>
        </authorList>
    </citation>
    <scope>NUCLEOTIDE SEQUENCE</scope>
    <source>
        <strain evidence="1">ZS-35-S2</strain>
    </source>
</reference>
<protein>
    <submittedName>
        <fullName evidence="1">Uncharacterized protein</fullName>
    </submittedName>
</protein>
<keyword evidence="2" id="KW-1185">Reference proteome</keyword>
<evidence type="ECO:0000313" key="2">
    <source>
        <dbReference type="Proteomes" id="UP001057580"/>
    </source>
</evidence>
<organism evidence="1 2">
    <name type="scientific">Salinirubellus salinus</name>
    <dbReference type="NCBI Taxonomy" id="1364945"/>
    <lineage>
        <taxon>Archaea</taxon>
        <taxon>Methanobacteriati</taxon>
        <taxon>Methanobacteriota</taxon>
        <taxon>Stenosarchaea group</taxon>
        <taxon>Halobacteria</taxon>
        <taxon>Halobacteriales</taxon>
        <taxon>Natronomonadaceae</taxon>
        <taxon>Salinirubellus</taxon>
    </lineage>
</organism>
<proteinExistence type="predicted"/>
<sequence>MPRCDRCESPIDTDGRWVTLRHHHPHMEFGSRFCSTDCAVAYLEDDLSTGVSADD</sequence>
<evidence type="ECO:0000313" key="1">
    <source>
        <dbReference type="EMBL" id="UWM52996.1"/>
    </source>
</evidence>
<gene>
    <name evidence="1" type="ORF">N0B31_12640</name>
</gene>
<dbReference type="KEGG" id="ssai:N0B31_12640"/>